<feature type="signal peptide" evidence="1">
    <location>
        <begin position="1"/>
        <end position="20"/>
    </location>
</feature>
<comment type="caution">
    <text evidence="2">The sequence shown here is derived from an EMBL/GenBank/DDBJ whole genome shotgun (WGS) entry which is preliminary data.</text>
</comment>
<proteinExistence type="predicted"/>
<sequence length="109" mass="11826">MKFALILTLALALAIVGTQAKDCVKKGVYCYGGWIVLQGSAKDFGDCRRKCYYSRNKYVNYATSYENPQNNGVRCYCLAKCPGIGGDSKTGFASTIWGGDDPDNICGGR</sequence>
<gene>
    <name evidence="2" type="ORF">TCAL_11901</name>
</gene>
<dbReference type="EMBL" id="VCGU01000003">
    <property type="protein sequence ID" value="TRY77856.1"/>
    <property type="molecule type" value="Genomic_DNA"/>
</dbReference>
<reference evidence="2 3" key="1">
    <citation type="journal article" date="2018" name="Nat. Ecol. Evol.">
        <title>Genomic signatures of mitonuclear coevolution across populations of Tigriopus californicus.</title>
        <authorList>
            <person name="Barreto F.S."/>
            <person name="Watson E.T."/>
            <person name="Lima T.G."/>
            <person name="Willett C.S."/>
            <person name="Edmands S."/>
            <person name="Li W."/>
            <person name="Burton R.S."/>
        </authorList>
    </citation>
    <scope>NUCLEOTIDE SEQUENCE [LARGE SCALE GENOMIC DNA]</scope>
    <source>
        <strain evidence="2 3">San Diego</strain>
    </source>
</reference>
<name>A0A553PJI9_TIGCA</name>
<dbReference type="AlphaFoldDB" id="A0A553PJI9"/>
<keyword evidence="3" id="KW-1185">Reference proteome</keyword>
<evidence type="ECO:0000256" key="1">
    <source>
        <dbReference type="SAM" id="SignalP"/>
    </source>
</evidence>
<keyword evidence="1" id="KW-0732">Signal</keyword>
<feature type="chain" id="PRO_5022195340" description="WSC domain-containing protein" evidence="1">
    <location>
        <begin position="21"/>
        <end position="109"/>
    </location>
</feature>
<evidence type="ECO:0008006" key="4">
    <source>
        <dbReference type="Google" id="ProtNLM"/>
    </source>
</evidence>
<protein>
    <recommendedName>
        <fullName evidence="4">WSC domain-containing protein</fullName>
    </recommendedName>
</protein>
<evidence type="ECO:0000313" key="3">
    <source>
        <dbReference type="Proteomes" id="UP000318571"/>
    </source>
</evidence>
<accession>A0A553PJI9</accession>
<dbReference type="Proteomes" id="UP000318571">
    <property type="component" value="Chromosome 11"/>
</dbReference>
<organism evidence="2 3">
    <name type="scientific">Tigriopus californicus</name>
    <name type="common">Marine copepod</name>
    <dbReference type="NCBI Taxonomy" id="6832"/>
    <lineage>
        <taxon>Eukaryota</taxon>
        <taxon>Metazoa</taxon>
        <taxon>Ecdysozoa</taxon>
        <taxon>Arthropoda</taxon>
        <taxon>Crustacea</taxon>
        <taxon>Multicrustacea</taxon>
        <taxon>Hexanauplia</taxon>
        <taxon>Copepoda</taxon>
        <taxon>Harpacticoida</taxon>
        <taxon>Harpacticidae</taxon>
        <taxon>Tigriopus</taxon>
    </lineage>
</organism>
<evidence type="ECO:0000313" key="2">
    <source>
        <dbReference type="EMBL" id="TRY77856.1"/>
    </source>
</evidence>